<keyword evidence="8" id="KW-1185">Reference proteome</keyword>
<protein>
    <submittedName>
        <fullName evidence="7">FAD/FMN-containing dehydrogenase</fullName>
    </submittedName>
</protein>
<dbReference type="InterPro" id="IPR016167">
    <property type="entry name" value="FAD-bd_PCMH_sub1"/>
</dbReference>
<proteinExistence type="inferred from homology"/>
<sequence length="462" mass="47250">MTSTLSPSALRAALHGTSLVLTPLDEGFVAAHQIRPGGVDAVPDAVVRPTDAAGVARAVRFAADHGLELAVRSGGHSALGRGRRPGALVLDVRGLDDVQVDRAARRATAGGGVTAGAYTAATTQHGLITPFGDAGTVGVAGITLGGGVGFLSRRLGMTIDSLHSARVVTADGQVRTASAQEHPDLFWALRGGGGNFGVVTELTFDTHEIGTVVGGPLILPATPTTVAGVVATLRQAPRELTAIVMVMVAPPVPFLPEEAHGRLVVMVNLCWSGGVDDADAALAPLRALGEQAGGIIADLVAPGPYIGLLEGPDGPPMAMHNRSFYADDVDEAAAADILDALGSSTAMMRVVQLRVLGGAVADVPTGATAYAHRDAPITGVVAAAEPTAEAVAEHVDWVADVADRVRRGRHGAYANFVMDGDPTLLAQAYPGDTGRRLAEAKATYDPTNLFRSNLNVLPAGHD</sequence>
<keyword evidence="5" id="KW-0560">Oxidoreductase</keyword>
<comment type="caution">
    <text evidence="7">The sequence shown here is derived from an EMBL/GenBank/DDBJ whole genome shotgun (WGS) entry which is preliminary data.</text>
</comment>
<comment type="cofactor">
    <cofactor evidence="1">
        <name>FAD</name>
        <dbReference type="ChEBI" id="CHEBI:57692"/>
    </cofactor>
</comment>
<keyword evidence="4" id="KW-0274">FAD</keyword>
<dbReference type="InterPro" id="IPR006094">
    <property type="entry name" value="Oxid_FAD_bind_N"/>
</dbReference>
<dbReference type="Pfam" id="PF01565">
    <property type="entry name" value="FAD_binding_4"/>
    <property type="match status" value="1"/>
</dbReference>
<dbReference type="EMBL" id="JABEZU010000003">
    <property type="protein sequence ID" value="NOV97984.1"/>
    <property type="molecule type" value="Genomic_DNA"/>
</dbReference>
<dbReference type="Pfam" id="PF08031">
    <property type="entry name" value="BBE"/>
    <property type="match status" value="1"/>
</dbReference>
<accession>A0ABX2A5B4</accession>
<dbReference type="SUPFAM" id="SSF56176">
    <property type="entry name" value="FAD-binding/transporter-associated domain-like"/>
    <property type="match status" value="1"/>
</dbReference>
<evidence type="ECO:0000256" key="5">
    <source>
        <dbReference type="ARBA" id="ARBA00023002"/>
    </source>
</evidence>
<dbReference type="Gene3D" id="3.30.43.10">
    <property type="entry name" value="Uridine Diphospho-n-acetylenolpyruvylglucosamine Reductase, domain 2"/>
    <property type="match status" value="1"/>
</dbReference>
<feature type="domain" description="FAD-binding PCMH-type" evidence="6">
    <location>
        <begin position="39"/>
        <end position="209"/>
    </location>
</feature>
<dbReference type="PANTHER" id="PTHR42973:SF39">
    <property type="entry name" value="FAD-BINDING PCMH-TYPE DOMAIN-CONTAINING PROTEIN"/>
    <property type="match status" value="1"/>
</dbReference>
<name>A0ABX2A5B4_9MICO</name>
<dbReference type="InterPro" id="IPR016166">
    <property type="entry name" value="FAD-bd_PCMH"/>
</dbReference>
<dbReference type="Proteomes" id="UP000757540">
    <property type="component" value="Unassembled WGS sequence"/>
</dbReference>
<organism evidence="7 8">
    <name type="scientific">Isoptericola halotolerans</name>
    <dbReference type="NCBI Taxonomy" id="300560"/>
    <lineage>
        <taxon>Bacteria</taxon>
        <taxon>Bacillati</taxon>
        <taxon>Actinomycetota</taxon>
        <taxon>Actinomycetes</taxon>
        <taxon>Micrococcales</taxon>
        <taxon>Promicromonosporaceae</taxon>
        <taxon>Isoptericola</taxon>
    </lineage>
</organism>
<evidence type="ECO:0000256" key="3">
    <source>
        <dbReference type="ARBA" id="ARBA00022630"/>
    </source>
</evidence>
<comment type="similarity">
    <text evidence="2">Belongs to the oxygen-dependent FAD-linked oxidoreductase family.</text>
</comment>
<evidence type="ECO:0000313" key="8">
    <source>
        <dbReference type="Proteomes" id="UP000757540"/>
    </source>
</evidence>
<dbReference type="Gene3D" id="3.40.462.20">
    <property type="match status" value="1"/>
</dbReference>
<dbReference type="InterPro" id="IPR012951">
    <property type="entry name" value="BBE"/>
</dbReference>
<evidence type="ECO:0000256" key="2">
    <source>
        <dbReference type="ARBA" id="ARBA00005466"/>
    </source>
</evidence>
<reference evidence="7 8" key="1">
    <citation type="submission" date="2020-05" db="EMBL/GenBank/DDBJ databases">
        <title>Genomic Encyclopedia of Type Strains, Phase III (KMG-III): the genomes of soil and plant-associated and newly described type strains.</title>
        <authorList>
            <person name="Whitman W."/>
        </authorList>
    </citation>
    <scope>NUCLEOTIDE SEQUENCE [LARGE SCALE GENOMIC DNA]</scope>
    <source>
        <strain evidence="7 8">KCTC 19046</strain>
    </source>
</reference>
<dbReference type="Gene3D" id="3.30.465.10">
    <property type="match status" value="1"/>
</dbReference>
<keyword evidence="3" id="KW-0285">Flavoprotein</keyword>
<gene>
    <name evidence="7" type="ORF">HDG69_002569</name>
</gene>
<evidence type="ECO:0000256" key="4">
    <source>
        <dbReference type="ARBA" id="ARBA00022827"/>
    </source>
</evidence>
<evidence type="ECO:0000259" key="6">
    <source>
        <dbReference type="PROSITE" id="PS51387"/>
    </source>
</evidence>
<evidence type="ECO:0000256" key="1">
    <source>
        <dbReference type="ARBA" id="ARBA00001974"/>
    </source>
</evidence>
<dbReference type="InterPro" id="IPR050416">
    <property type="entry name" value="FAD-linked_Oxidoreductase"/>
</dbReference>
<dbReference type="InterPro" id="IPR036318">
    <property type="entry name" value="FAD-bd_PCMH-like_sf"/>
</dbReference>
<dbReference type="PANTHER" id="PTHR42973">
    <property type="entry name" value="BINDING OXIDOREDUCTASE, PUTATIVE (AFU_ORTHOLOGUE AFUA_1G17690)-RELATED"/>
    <property type="match status" value="1"/>
</dbReference>
<dbReference type="InterPro" id="IPR016169">
    <property type="entry name" value="FAD-bd_PCMH_sub2"/>
</dbReference>
<dbReference type="RefSeq" id="WP_171784218.1">
    <property type="nucleotide sequence ID" value="NZ_JABEZU010000003.1"/>
</dbReference>
<dbReference type="PROSITE" id="PS51387">
    <property type="entry name" value="FAD_PCMH"/>
    <property type="match status" value="1"/>
</dbReference>
<evidence type="ECO:0000313" key="7">
    <source>
        <dbReference type="EMBL" id="NOV97984.1"/>
    </source>
</evidence>